<dbReference type="EMBL" id="FNAD01000008">
    <property type="protein sequence ID" value="SDD86964.1"/>
    <property type="molecule type" value="Genomic_DNA"/>
</dbReference>
<dbReference type="InterPro" id="IPR023809">
    <property type="entry name" value="Thiopep_bacteriocin_synth_dom"/>
</dbReference>
<evidence type="ECO:0000259" key="2">
    <source>
        <dbReference type="Pfam" id="PF14028"/>
    </source>
</evidence>
<feature type="domain" description="Thiopeptide-type bacteriocin biosynthesis" evidence="2">
    <location>
        <begin position="10"/>
        <end position="269"/>
    </location>
</feature>
<dbReference type="OrthoDB" id="4678170at2"/>
<name>A0A1G6Y8Z0_9ACTN</name>
<feature type="compositionally biased region" description="Basic and acidic residues" evidence="1">
    <location>
        <begin position="285"/>
        <end position="294"/>
    </location>
</feature>
<evidence type="ECO:0000256" key="1">
    <source>
        <dbReference type="SAM" id="MobiDB-lite"/>
    </source>
</evidence>
<dbReference type="Pfam" id="PF14028">
    <property type="entry name" value="Lant_dehydr_C"/>
    <property type="match status" value="1"/>
</dbReference>
<dbReference type="STRING" id="58114.SAMN05216270_108209"/>
<sequence length="294" mass="33121">MDRQPPTAIWLQTNVRLVDPTRAERYCADILWPAIWSGIEDNVLGGWFFVRKTPWWRLRYRAALGVEPERARALVTEILSGPQSRSYLAEVTHQIYEPEVAAFGGLQAMDIAHRLFNHDSGFVGEYLTHQHLTHGTDRRRELSLLLCTAMTRAAGQEWYEHGDIWARLANIRGTDPHLPADPDSAAETAWHLLTADPDATLTRLPDPLAYNATGALTEYRSAGIALRSLADRGHLERGLRDVLAHHILFAWNRIGLAIPDQQALARAARDAVFTSPRTHAPTRQSRPERNQPDA</sequence>
<dbReference type="NCBIfam" id="TIGR03891">
    <property type="entry name" value="thiopep_ocin"/>
    <property type="match status" value="1"/>
</dbReference>
<accession>A0A1G6Y8Z0</accession>
<dbReference type="Proteomes" id="UP000198949">
    <property type="component" value="Unassembled WGS sequence"/>
</dbReference>
<dbReference type="AlphaFoldDB" id="A0A1G6Y8Z0"/>
<feature type="compositionally biased region" description="Polar residues" evidence="1">
    <location>
        <begin position="275"/>
        <end position="284"/>
    </location>
</feature>
<feature type="region of interest" description="Disordered" evidence="1">
    <location>
        <begin position="269"/>
        <end position="294"/>
    </location>
</feature>
<proteinExistence type="predicted"/>
<organism evidence="3 4">
    <name type="scientific">Glycomyces harbinensis</name>
    <dbReference type="NCBI Taxonomy" id="58114"/>
    <lineage>
        <taxon>Bacteria</taxon>
        <taxon>Bacillati</taxon>
        <taxon>Actinomycetota</taxon>
        <taxon>Actinomycetes</taxon>
        <taxon>Glycomycetales</taxon>
        <taxon>Glycomycetaceae</taxon>
        <taxon>Glycomyces</taxon>
    </lineage>
</organism>
<evidence type="ECO:0000313" key="3">
    <source>
        <dbReference type="EMBL" id="SDD86964.1"/>
    </source>
</evidence>
<evidence type="ECO:0000313" key="4">
    <source>
        <dbReference type="Proteomes" id="UP000198949"/>
    </source>
</evidence>
<keyword evidence="4" id="KW-1185">Reference proteome</keyword>
<protein>
    <submittedName>
        <fullName evidence="3">Thiopeptide-type bacteriocin biosynthesis domain-containing protein</fullName>
    </submittedName>
</protein>
<gene>
    <name evidence="3" type="ORF">SAMN05216270_108209</name>
</gene>
<dbReference type="RefSeq" id="WP_091036725.1">
    <property type="nucleotide sequence ID" value="NZ_FNAD01000008.1"/>
</dbReference>
<reference evidence="4" key="1">
    <citation type="submission" date="2016-10" db="EMBL/GenBank/DDBJ databases">
        <authorList>
            <person name="Varghese N."/>
            <person name="Submissions S."/>
        </authorList>
    </citation>
    <scope>NUCLEOTIDE SEQUENCE [LARGE SCALE GENOMIC DNA]</scope>
    <source>
        <strain evidence="4">CGMCC 4.3516</strain>
    </source>
</reference>